<comment type="caution">
    <text evidence="1">The sequence shown here is derived from an EMBL/GenBank/DDBJ whole genome shotgun (WGS) entry which is preliminary data.</text>
</comment>
<evidence type="ECO:0000313" key="1">
    <source>
        <dbReference type="EMBL" id="KAH7075185.1"/>
    </source>
</evidence>
<dbReference type="Proteomes" id="UP000813461">
    <property type="component" value="Unassembled WGS sequence"/>
</dbReference>
<gene>
    <name evidence="1" type="ORF">FB567DRAFT_553451</name>
</gene>
<evidence type="ECO:0000313" key="2">
    <source>
        <dbReference type="Proteomes" id="UP000813461"/>
    </source>
</evidence>
<dbReference type="EMBL" id="JAGMVJ010000020">
    <property type="protein sequence ID" value="KAH7075185.1"/>
    <property type="molecule type" value="Genomic_DNA"/>
</dbReference>
<protein>
    <submittedName>
        <fullName evidence="1">Uncharacterized protein</fullName>
    </submittedName>
</protein>
<name>A0A8K0VTV5_9PLEO</name>
<proteinExistence type="predicted"/>
<organism evidence="1 2">
    <name type="scientific">Paraphoma chrysanthemicola</name>
    <dbReference type="NCBI Taxonomy" id="798071"/>
    <lineage>
        <taxon>Eukaryota</taxon>
        <taxon>Fungi</taxon>
        <taxon>Dikarya</taxon>
        <taxon>Ascomycota</taxon>
        <taxon>Pezizomycotina</taxon>
        <taxon>Dothideomycetes</taxon>
        <taxon>Pleosporomycetidae</taxon>
        <taxon>Pleosporales</taxon>
        <taxon>Pleosporineae</taxon>
        <taxon>Phaeosphaeriaceae</taxon>
        <taxon>Paraphoma</taxon>
    </lineage>
</organism>
<dbReference type="AlphaFoldDB" id="A0A8K0VTV5"/>
<keyword evidence="2" id="KW-1185">Reference proteome</keyword>
<accession>A0A8K0VTV5</accession>
<reference evidence="1" key="1">
    <citation type="journal article" date="2021" name="Nat. Commun.">
        <title>Genetic determinants of endophytism in the Arabidopsis root mycobiome.</title>
        <authorList>
            <person name="Mesny F."/>
            <person name="Miyauchi S."/>
            <person name="Thiergart T."/>
            <person name="Pickel B."/>
            <person name="Atanasova L."/>
            <person name="Karlsson M."/>
            <person name="Huettel B."/>
            <person name="Barry K.W."/>
            <person name="Haridas S."/>
            <person name="Chen C."/>
            <person name="Bauer D."/>
            <person name="Andreopoulos W."/>
            <person name="Pangilinan J."/>
            <person name="LaButti K."/>
            <person name="Riley R."/>
            <person name="Lipzen A."/>
            <person name="Clum A."/>
            <person name="Drula E."/>
            <person name="Henrissat B."/>
            <person name="Kohler A."/>
            <person name="Grigoriev I.V."/>
            <person name="Martin F.M."/>
            <person name="Hacquard S."/>
        </authorList>
    </citation>
    <scope>NUCLEOTIDE SEQUENCE</scope>
    <source>
        <strain evidence="1">MPI-SDFR-AT-0120</strain>
    </source>
</reference>
<sequence>MAERYIQMCICIGMMRGLGRDIQETDNSFAARTGMERTVEHTEVAFEGIVCEGARVRLPIGLGWNLEMYFYGDVPAMALVADDEIRGATGRHDDDADIRVLSMASGHNQYYETTQDDEETLDCHVSDSEAGEESFVVPSGATALTSFVDDDSEDAWMGVAGPDTAREHNYGFVRRAEWDVTGIEISGVGTWAGGDIQMPIDIDIGETT</sequence>